<dbReference type="InterPro" id="IPR014729">
    <property type="entry name" value="Rossmann-like_a/b/a_fold"/>
</dbReference>
<comment type="caution">
    <text evidence="5">The sequence shown here is derived from an EMBL/GenBank/DDBJ whole genome shotgun (WGS) entry which is preliminary data.</text>
</comment>
<evidence type="ECO:0000313" key="6">
    <source>
        <dbReference type="Proteomes" id="UP000660262"/>
    </source>
</evidence>
<evidence type="ECO:0000256" key="2">
    <source>
        <dbReference type="PIRSR" id="PIRSR602081-1"/>
    </source>
</evidence>
<protein>
    <recommendedName>
        <fullName evidence="4">Photolyase/cryptochrome alpha/beta domain-containing protein</fullName>
    </recommendedName>
</protein>
<dbReference type="Pfam" id="PF00875">
    <property type="entry name" value="DNA_photolyase"/>
    <property type="match status" value="1"/>
</dbReference>
<evidence type="ECO:0000256" key="1">
    <source>
        <dbReference type="ARBA" id="ARBA00005862"/>
    </source>
</evidence>
<keyword evidence="6" id="KW-1185">Reference proteome</keyword>
<dbReference type="AlphaFoldDB" id="A0A830HI09"/>
<dbReference type="PANTHER" id="PTHR11455">
    <property type="entry name" value="CRYPTOCHROME"/>
    <property type="match status" value="1"/>
</dbReference>
<feature type="compositionally biased region" description="Polar residues" evidence="3">
    <location>
        <begin position="64"/>
        <end position="87"/>
    </location>
</feature>
<dbReference type="GO" id="GO:0003677">
    <property type="term" value="F:DNA binding"/>
    <property type="evidence" value="ECO:0007669"/>
    <property type="project" value="TreeGrafter"/>
</dbReference>
<accession>A0A830HI09</accession>
<dbReference type="EMBL" id="BNJQ01000012">
    <property type="protein sequence ID" value="GHP06203.1"/>
    <property type="molecule type" value="Genomic_DNA"/>
</dbReference>
<dbReference type="Proteomes" id="UP000660262">
    <property type="component" value="Unassembled WGS sequence"/>
</dbReference>
<dbReference type="OrthoDB" id="435881at2759"/>
<sequence length="445" mass="47677">MSSSRPLKDTKARLQVNNPPVSSRHPPSPFQSPPRRRHSNSGSLHEQGVNAQQQQQQQQKQKNTKLATQIQNNNKVRQSKENASQAPSRGGGIPVTALLAATLARLSLTSTIRRTIPKAARTLARRWRRIPLFARLRLPSPPPLVPPPPPAIVWFRAHDLRIHDHAALRTACASHASAGVICVFVFEPEQQEQQQCNLPRQFLSEAVSDVRAALRRRGAELYVRHGDAPSVVAALASDVGASHVYYHRGAGEKTAGEEARLDTALRAGSSAATAVPLWHGTLHHVDDLPFPLKNVPGSYEAYAAAVSCAPIRAPEDAPANVPTAPASTLLPSGSLPDCRARASSSAPIVGGEVEGLRRLESYVRDALASPRGAAAASFASRIAPWLAAGCLSPRATLAAAVAQAGARENLAISRVTFELLWRDFFYMVTTSSGALTAPTKSALIE</sequence>
<name>A0A830HI09_9CHLO</name>
<dbReference type="SUPFAM" id="SSF52425">
    <property type="entry name" value="Cryptochrome/photolyase, N-terminal domain"/>
    <property type="match status" value="1"/>
</dbReference>
<gene>
    <name evidence="5" type="ORF">PPROV_000495000</name>
</gene>
<keyword evidence="2" id="KW-0285">Flavoprotein</keyword>
<dbReference type="GO" id="GO:0003904">
    <property type="term" value="F:deoxyribodipyrimidine photo-lyase activity"/>
    <property type="evidence" value="ECO:0007669"/>
    <property type="project" value="TreeGrafter"/>
</dbReference>
<reference evidence="5" key="1">
    <citation type="submission" date="2020-10" db="EMBL/GenBank/DDBJ databases">
        <title>Unveiling of a novel bifunctional photoreceptor, Dualchrome1, isolated from a cosmopolitan green alga.</title>
        <authorList>
            <person name="Suzuki S."/>
            <person name="Kawachi M."/>
        </authorList>
    </citation>
    <scope>NUCLEOTIDE SEQUENCE</scope>
    <source>
        <strain evidence="5">NIES 2893</strain>
    </source>
</reference>
<dbReference type="GO" id="GO:0000719">
    <property type="term" value="P:photoreactive repair"/>
    <property type="evidence" value="ECO:0007669"/>
    <property type="project" value="TreeGrafter"/>
</dbReference>
<keyword evidence="2" id="KW-0274">FAD</keyword>
<feature type="binding site" evidence="2">
    <location>
        <begin position="418"/>
        <end position="425"/>
    </location>
    <ligand>
        <name>FAD</name>
        <dbReference type="ChEBI" id="CHEBI:57692"/>
    </ligand>
</feature>
<dbReference type="SUPFAM" id="SSF48173">
    <property type="entry name" value="Cryptochrome/photolyase FAD-binding domain"/>
    <property type="match status" value="1"/>
</dbReference>
<feature type="compositionally biased region" description="Low complexity" evidence="3">
    <location>
        <begin position="52"/>
        <end position="61"/>
    </location>
</feature>
<feature type="domain" description="Photolyase/cryptochrome alpha/beta" evidence="4">
    <location>
        <begin position="150"/>
        <end position="283"/>
    </location>
</feature>
<comment type="similarity">
    <text evidence="1">Belongs to the DNA photolyase class-1 family.</text>
</comment>
<comment type="cofactor">
    <cofactor evidence="2">
        <name>FAD</name>
        <dbReference type="ChEBI" id="CHEBI:57692"/>
    </cofactor>
    <text evidence="2">Binds 1 FAD per subunit.</text>
</comment>
<feature type="region of interest" description="Disordered" evidence="3">
    <location>
        <begin position="1"/>
        <end position="92"/>
    </location>
</feature>
<evidence type="ECO:0000256" key="3">
    <source>
        <dbReference type="SAM" id="MobiDB-lite"/>
    </source>
</evidence>
<dbReference type="PANTHER" id="PTHR11455:SF2">
    <property type="entry name" value="BLUE-LIGHT PHOTORECEPTOR PHR2"/>
    <property type="match status" value="1"/>
</dbReference>
<dbReference type="InterPro" id="IPR036155">
    <property type="entry name" value="Crypto/Photolyase_N_sf"/>
</dbReference>
<organism evidence="5 6">
    <name type="scientific">Pycnococcus provasolii</name>
    <dbReference type="NCBI Taxonomy" id="41880"/>
    <lineage>
        <taxon>Eukaryota</taxon>
        <taxon>Viridiplantae</taxon>
        <taxon>Chlorophyta</taxon>
        <taxon>Pseudoscourfieldiophyceae</taxon>
        <taxon>Pseudoscourfieldiales</taxon>
        <taxon>Pycnococcaceae</taxon>
        <taxon>Pycnococcus</taxon>
    </lineage>
</organism>
<dbReference type="InterPro" id="IPR002081">
    <property type="entry name" value="Cryptochrome/DNA_photolyase_1"/>
</dbReference>
<dbReference type="PROSITE" id="PS51645">
    <property type="entry name" value="PHR_CRY_ALPHA_BETA"/>
    <property type="match status" value="1"/>
</dbReference>
<dbReference type="GO" id="GO:0071949">
    <property type="term" value="F:FAD binding"/>
    <property type="evidence" value="ECO:0007669"/>
    <property type="project" value="TreeGrafter"/>
</dbReference>
<proteinExistence type="inferred from homology"/>
<dbReference type="Gene3D" id="1.25.40.80">
    <property type="match status" value="1"/>
</dbReference>
<evidence type="ECO:0000259" key="4">
    <source>
        <dbReference type="PROSITE" id="PS51645"/>
    </source>
</evidence>
<dbReference type="Gene3D" id="3.40.50.620">
    <property type="entry name" value="HUPs"/>
    <property type="match status" value="1"/>
</dbReference>
<dbReference type="InterPro" id="IPR006050">
    <property type="entry name" value="DNA_photolyase_N"/>
</dbReference>
<feature type="compositionally biased region" description="Basic and acidic residues" evidence="3">
    <location>
        <begin position="1"/>
        <end position="12"/>
    </location>
</feature>
<evidence type="ECO:0000313" key="5">
    <source>
        <dbReference type="EMBL" id="GHP06203.1"/>
    </source>
</evidence>
<dbReference type="InterPro" id="IPR036134">
    <property type="entry name" value="Crypto/Photolyase_FAD-like_sf"/>
</dbReference>